<evidence type="ECO:0000313" key="3">
    <source>
        <dbReference type="Proteomes" id="UP000633509"/>
    </source>
</evidence>
<gene>
    <name evidence="2" type="ORF">H4W80_004877</name>
</gene>
<dbReference type="InterPro" id="IPR012349">
    <property type="entry name" value="Split_barrel_FMN-bd"/>
</dbReference>
<name>A0ABR9M150_9ACTN</name>
<dbReference type="InterPro" id="IPR011576">
    <property type="entry name" value="Pyridox_Oxase_N"/>
</dbReference>
<sequence length="164" mass="18551">MFALDVFMGRTEEGAIKSRAARHRLALMFRDEDLALLTRPLYAFLTVAPRGERWPAPRPVWFEVADDGDLQMFSLPDAPKLDRLREHPRASVVVAAPPGEPEHWVAVEGSVTLHDQGGFELAARLAERYSDMSDPKYQKFLDEWLVSGVVRIVVHPEVVNRFSA</sequence>
<accession>A0ABR9M150</accession>
<dbReference type="Proteomes" id="UP000633509">
    <property type="component" value="Unassembled WGS sequence"/>
</dbReference>
<dbReference type="Pfam" id="PF01243">
    <property type="entry name" value="PNPOx_N"/>
    <property type="match status" value="1"/>
</dbReference>
<proteinExistence type="predicted"/>
<evidence type="ECO:0000259" key="1">
    <source>
        <dbReference type="Pfam" id="PF01243"/>
    </source>
</evidence>
<keyword evidence="3" id="KW-1185">Reference proteome</keyword>
<dbReference type="RefSeq" id="WP_318787029.1">
    <property type="nucleotide sequence ID" value="NZ_JADBEK010000001.1"/>
</dbReference>
<reference evidence="2 3" key="1">
    <citation type="submission" date="2020-10" db="EMBL/GenBank/DDBJ databases">
        <title>Sequencing the genomes of 1000 actinobacteria strains.</title>
        <authorList>
            <person name="Klenk H.-P."/>
        </authorList>
    </citation>
    <scope>NUCLEOTIDE SEQUENCE [LARGE SCALE GENOMIC DNA]</scope>
    <source>
        <strain evidence="2 3">DSM 43173</strain>
    </source>
</reference>
<dbReference type="Gene3D" id="2.30.110.10">
    <property type="entry name" value="Electron Transport, Fmn-binding Protein, Chain A"/>
    <property type="match status" value="1"/>
</dbReference>
<protein>
    <recommendedName>
        <fullName evidence="1">Pyridoxamine 5'-phosphate oxidase N-terminal domain-containing protein</fullName>
    </recommendedName>
</protein>
<organism evidence="2 3">
    <name type="scientific">Nonomuraea angiospora</name>
    <dbReference type="NCBI Taxonomy" id="46172"/>
    <lineage>
        <taxon>Bacteria</taxon>
        <taxon>Bacillati</taxon>
        <taxon>Actinomycetota</taxon>
        <taxon>Actinomycetes</taxon>
        <taxon>Streptosporangiales</taxon>
        <taxon>Streptosporangiaceae</taxon>
        <taxon>Nonomuraea</taxon>
    </lineage>
</organism>
<dbReference type="EMBL" id="JADBEK010000001">
    <property type="protein sequence ID" value="MBE1586619.1"/>
    <property type="molecule type" value="Genomic_DNA"/>
</dbReference>
<dbReference type="SUPFAM" id="SSF50475">
    <property type="entry name" value="FMN-binding split barrel"/>
    <property type="match status" value="1"/>
</dbReference>
<evidence type="ECO:0000313" key="2">
    <source>
        <dbReference type="EMBL" id="MBE1586619.1"/>
    </source>
</evidence>
<comment type="caution">
    <text evidence="2">The sequence shown here is derived from an EMBL/GenBank/DDBJ whole genome shotgun (WGS) entry which is preliminary data.</text>
</comment>
<feature type="domain" description="Pyridoxamine 5'-phosphate oxidase N-terminal" evidence="1">
    <location>
        <begin position="35"/>
        <end position="132"/>
    </location>
</feature>